<dbReference type="AlphaFoldDB" id="A0A0L8II33"/>
<dbReference type="EMBL" id="KQ415659">
    <property type="protein sequence ID" value="KOG01115.1"/>
    <property type="molecule type" value="Genomic_DNA"/>
</dbReference>
<dbReference type="PANTHER" id="PTHR38487">
    <property type="entry name" value="TESTIS EXPRESSED 11"/>
    <property type="match status" value="1"/>
</dbReference>
<reference evidence="1" key="1">
    <citation type="submission" date="2015-07" db="EMBL/GenBank/DDBJ databases">
        <title>MeaNS - Measles Nucleotide Surveillance Program.</title>
        <authorList>
            <person name="Tran T."/>
            <person name="Druce J."/>
        </authorList>
    </citation>
    <scope>NUCLEOTIDE SEQUENCE</scope>
    <source>
        <strain evidence="1">UCB-OBI-ISO-001</strain>
        <tissue evidence="1">Gonad</tissue>
    </source>
</reference>
<gene>
    <name evidence="1" type="ORF">OCBIM_22028257mg</name>
</gene>
<accession>A0A0L8II33</accession>
<name>A0A0L8II33_OCTBM</name>
<evidence type="ECO:0000313" key="1">
    <source>
        <dbReference type="EMBL" id="KOG01115.1"/>
    </source>
</evidence>
<sequence length="54" mass="6273">SSGNFVKAEKWCALGMKFQRHLSTLKNTYEKQITTVYTEILSKIKPDPWKSLNI</sequence>
<dbReference type="PANTHER" id="PTHR38487:SF1">
    <property type="entry name" value="PROTEIN ZIP4 HOMOLOG"/>
    <property type="match status" value="1"/>
</dbReference>
<protein>
    <submittedName>
        <fullName evidence="1">Uncharacterized protein</fullName>
    </submittedName>
</protein>
<organism evidence="1">
    <name type="scientific">Octopus bimaculoides</name>
    <name type="common">California two-spotted octopus</name>
    <dbReference type="NCBI Taxonomy" id="37653"/>
    <lineage>
        <taxon>Eukaryota</taxon>
        <taxon>Metazoa</taxon>
        <taxon>Spiralia</taxon>
        <taxon>Lophotrochozoa</taxon>
        <taxon>Mollusca</taxon>
        <taxon>Cephalopoda</taxon>
        <taxon>Coleoidea</taxon>
        <taxon>Octopodiformes</taxon>
        <taxon>Octopoda</taxon>
        <taxon>Incirrata</taxon>
        <taxon>Octopodidae</taxon>
        <taxon>Octopus</taxon>
    </lineage>
</organism>
<feature type="non-terminal residue" evidence="1">
    <location>
        <position position="1"/>
    </location>
</feature>
<proteinExistence type="predicted"/>